<dbReference type="EMBL" id="FMHU01000002">
    <property type="protein sequence ID" value="SCL31624.1"/>
    <property type="molecule type" value="Genomic_DNA"/>
</dbReference>
<organism evidence="3 4">
    <name type="scientific">Micromonospora inyonensis</name>
    <dbReference type="NCBI Taxonomy" id="47866"/>
    <lineage>
        <taxon>Bacteria</taxon>
        <taxon>Bacillati</taxon>
        <taxon>Actinomycetota</taxon>
        <taxon>Actinomycetes</taxon>
        <taxon>Micromonosporales</taxon>
        <taxon>Micromonosporaceae</taxon>
        <taxon>Micromonospora</taxon>
    </lineage>
</organism>
<evidence type="ECO:0000259" key="2">
    <source>
        <dbReference type="Pfam" id="PF23186"/>
    </source>
</evidence>
<feature type="domain" description="DUF7059" evidence="2">
    <location>
        <begin position="17"/>
        <end position="100"/>
    </location>
</feature>
<proteinExistence type="predicted"/>
<evidence type="ECO:0000256" key="1">
    <source>
        <dbReference type="SAM" id="MobiDB-lite"/>
    </source>
</evidence>
<dbReference type="Proteomes" id="UP000198906">
    <property type="component" value="Unassembled WGS sequence"/>
</dbReference>
<reference evidence="4" key="1">
    <citation type="submission" date="2016-06" db="EMBL/GenBank/DDBJ databases">
        <authorList>
            <person name="Varghese N."/>
        </authorList>
    </citation>
    <scope>NUCLEOTIDE SEQUENCE [LARGE SCALE GENOMIC DNA]</scope>
    <source>
        <strain evidence="4">DSM 46123</strain>
    </source>
</reference>
<accession>A0A1C6SPW8</accession>
<feature type="region of interest" description="Disordered" evidence="1">
    <location>
        <begin position="121"/>
        <end position="164"/>
    </location>
</feature>
<gene>
    <name evidence="3" type="ORF">GA0074694_6037</name>
</gene>
<name>A0A1C6SPW8_9ACTN</name>
<evidence type="ECO:0000313" key="4">
    <source>
        <dbReference type="Proteomes" id="UP000198906"/>
    </source>
</evidence>
<feature type="compositionally biased region" description="Pro residues" evidence="1">
    <location>
        <begin position="154"/>
        <end position="163"/>
    </location>
</feature>
<dbReference type="AlphaFoldDB" id="A0A1C6SPW8"/>
<keyword evidence="4" id="KW-1185">Reference proteome</keyword>
<sequence>MLLSPTGIDRLRTALTSAGFTATGVAARLGPQATAAMGRNDYRAALRATEDRDRLGTLIRLFICEQTEPAAPVAAALAPLTVAEALDAGLVEPYGDGLRAGIDLEPYGDDWWMLADLPASARPGPRAGTRRGTGTTGHLPSTGASRREGTADRPPGPKAPPKKVPALVTAVPVPRRRATPPAGTAAGTGTRVDVSGDEELKKVLLDPKAVPRKPNGTVPVKVAAKVLGTGPDRARRLLDELNLREPKVPVPA</sequence>
<evidence type="ECO:0000313" key="3">
    <source>
        <dbReference type="EMBL" id="SCL31624.1"/>
    </source>
</evidence>
<dbReference type="InterPro" id="IPR055487">
    <property type="entry name" value="DUF7059"/>
</dbReference>
<feature type="compositionally biased region" description="Low complexity" evidence="1">
    <location>
        <begin position="121"/>
        <end position="137"/>
    </location>
</feature>
<dbReference type="STRING" id="47866.GA0074694_6037"/>
<protein>
    <recommendedName>
        <fullName evidence="2">DUF7059 domain-containing protein</fullName>
    </recommendedName>
</protein>
<dbReference type="Pfam" id="PF23186">
    <property type="entry name" value="DUF7059"/>
    <property type="match status" value="1"/>
</dbReference>